<dbReference type="OrthoDB" id="9844913at2"/>
<sequence>MTEPVARLPLFSVPTHSIVLIGNVASLTVICDRQIACPADCRGGILRIGDVSVALSCTHAQNLAERIREAIDATVLGTLPLPVKPTIQ</sequence>
<organism evidence="2 3">
    <name type="scientific">Erythrobacter ramosus</name>
    <dbReference type="NCBI Taxonomy" id="35811"/>
    <lineage>
        <taxon>Bacteria</taxon>
        <taxon>Pseudomonadati</taxon>
        <taxon>Pseudomonadota</taxon>
        <taxon>Alphaproteobacteria</taxon>
        <taxon>Sphingomonadales</taxon>
        <taxon>Erythrobacteraceae</taxon>
        <taxon>Erythrobacter/Porphyrobacter group</taxon>
        <taxon>Erythrobacter</taxon>
    </lineage>
</organism>
<dbReference type="EMBL" id="WTYB01000001">
    <property type="protein sequence ID" value="MXP37119.1"/>
    <property type="molecule type" value="Genomic_DNA"/>
</dbReference>
<protein>
    <submittedName>
        <fullName evidence="2">Uncharacterized protein</fullName>
    </submittedName>
</protein>
<evidence type="ECO:0000313" key="4">
    <source>
        <dbReference type="Proteomes" id="UP000548685"/>
    </source>
</evidence>
<reference evidence="2 3" key="1">
    <citation type="submission" date="2019-12" db="EMBL/GenBank/DDBJ databases">
        <title>Genomic-based taxomic classification of the family Erythrobacteraceae.</title>
        <authorList>
            <person name="Xu L."/>
        </authorList>
    </citation>
    <scope>NUCLEOTIDE SEQUENCE [LARGE SCALE GENOMIC DNA]</scope>
    <source>
        <strain evidence="2 3">JCM 10282</strain>
    </source>
</reference>
<gene>
    <name evidence="1" type="ORF">FHS52_001203</name>
    <name evidence="2" type="ORF">GRI59_00640</name>
</gene>
<dbReference type="EMBL" id="JACICE010000001">
    <property type="protein sequence ID" value="MBB3775260.1"/>
    <property type="molecule type" value="Genomic_DNA"/>
</dbReference>
<evidence type="ECO:0000313" key="1">
    <source>
        <dbReference type="EMBL" id="MBB3775260.1"/>
    </source>
</evidence>
<proteinExistence type="predicted"/>
<dbReference type="AlphaFoldDB" id="A0A6I4UIG1"/>
<comment type="caution">
    <text evidence="2">The sequence shown here is derived from an EMBL/GenBank/DDBJ whole genome shotgun (WGS) entry which is preliminary data.</text>
</comment>
<dbReference type="Proteomes" id="UP000430021">
    <property type="component" value="Unassembled WGS sequence"/>
</dbReference>
<dbReference type="RefSeq" id="WP_160759282.1">
    <property type="nucleotide sequence ID" value="NZ_BAAADZ010000002.1"/>
</dbReference>
<evidence type="ECO:0000313" key="3">
    <source>
        <dbReference type="Proteomes" id="UP000430021"/>
    </source>
</evidence>
<dbReference type="Proteomes" id="UP000548685">
    <property type="component" value="Unassembled WGS sequence"/>
</dbReference>
<accession>A0A6I4UIG1</accession>
<name>A0A6I4UIG1_9SPHN</name>
<reference evidence="1 4" key="2">
    <citation type="submission" date="2020-08" db="EMBL/GenBank/DDBJ databases">
        <title>Genomic Encyclopedia of Type Strains, Phase IV (KMG-IV): sequencing the most valuable type-strain genomes for metagenomic binning, comparative biology and taxonomic classification.</title>
        <authorList>
            <person name="Goeker M."/>
        </authorList>
    </citation>
    <scope>NUCLEOTIDE SEQUENCE [LARGE SCALE GENOMIC DNA]</scope>
    <source>
        <strain evidence="1 4">DSM 8510</strain>
    </source>
</reference>
<evidence type="ECO:0000313" key="2">
    <source>
        <dbReference type="EMBL" id="MXP37119.1"/>
    </source>
</evidence>
<keyword evidence="4" id="KW-1185">Reference proteome</keyword>